<evidence type="ECO:0000256" key="1">
    <source>
        <dbReference type="ARBA" id="ARBA00022801"/>
    </source>
</evidence>
<dbReference type="Proteomes" id="UP000515511">
    <property type="component" value="Chromosome"/>
</dbReference>
<dbReference type="EMBL" id="CP043641">
    <property type="protein sequence ID" value="QNE35821.1"/>
    <property type="molecule type" value="Genomic_DNA"/>
</dbReference>
<dbReference type="InterPro" id="IPR012338">
    <property type="entry name" value="Beta-lactam/transpept-like"/>
</dbReference>
<accession>A0A7G6YBF6</accession>
<dbReference type="GO" id="GO:0016787">
    <property type="term" value="F:hydrolase activity"/>
    <property type="evidence" value="ECO:0007669"/>
    <property type="project" value="UniProtKB-KW"/>
</dbReference>
<dbReference type="Pfam" id="PF00144">
    <property type="entry name" value="Beta-lactamase"/>
    <property type="match status" value="1"/>
</dbReference>
<sequence>MSVIATYADRLLQLGGAGAHPAGGIVGVRTGADVEVRTAGWAVLPGSGVAPVPMRRGQLIDLASVTKVAATTAMAMRLVADRRLDLSARVGSFLPAFAGGAKDDVSVYQLLTHTAGLRPWWPLYLETTDRDEAILRAQELPLASAPGTAWRYSDLGLLLAGAVVEEVTGETLRDAYRTLIADPLRLTSGYGPVPSETAATSADSDAYEFRMVVTGTPYPVPFTAGRFTGWRNTPVRGEANDGNAAHALGGASGHAGLFSTVDDLLTLGAALRGGEFVPEDVLARFSEPNPIRPDQAVGFRRSTLDVAGDRVTLLGHGGFTGTWFGFGLDHDVVVAGGAMRLCGTVGAIPDDGTSPQLPELVTVDAIQRVLLDAAAATLHGRHSFTTTQAEER</sequence>
<reference evidence="4" key="1">
    <citation type="submission" date="2019-09" db="EMBL/GenBank/DDBJ databases">
        <title>Antimicrobial potential of Antarctic Bacteria.</title>
        <authorList>
            <person name="Benaud N."/>
            <person name="Edwards R.J."/>
            <person name="Ferrari B.C."/>
        </authorList>
    </citation>
    <scope>NUCLEOTIDE SEQUENCE [LARGE SCALE GENOMIC DNA]</scope>
    <source>
        <strain evidence="4">INR9</strain>
    </source>
</reference>
<keyword evidence="1" id="KW-0378">Hydrolase</keyword>
<feature type="domain" description="Beta-lactamase-related" evidence="2">
    <location>
        <begin position="22"/>
        <end position="335"/>
    </location>
</feature>
<dbReference type="KEGG" id="lse:F1C12_12245"/>
<proteinExistence type="predicted"/>
<gene>
    <name evidence="3" type="ORF">F1C12_12245</name>
</gene>
<evidence type="ECO:0000313" key="3">
    <source>
        <dbReference type="EMBL" id="QNE35821.1"/>
    </source>
</evidence>
<dbReference type="PANTHER" id="PTHR43283:SF11">
    <property type="entry name" value="BETA-LACTAMASE-RELATED DOMAIN-CONTAINING PROTEIN"/>
    <property type="match status" value="1"/>
</dbReference>
<organism evidence="3 4">
    <name type="scientific">Leifsonia shinshuensis</name>
    <dbReference type="NCBI Taxonomy" id="150026"/>
    <lineage>
        <taxon>Bacteria</taxon>
        <taxon>Bacillati</taxon>
        <taxon>Actinomycetota</taxon>
        <taxon>Actinomycetes</taxon>
        <taxon>Micrococcales</taxon>
        <taxon>Microbacteriaceae</taxon>
        <taxon>Leifsonia</taxon>
    </lineage>
</organism>
<dbReference type="AlphaFoldDB" id="A0A7G6YBF6"/>
<evidence type="ECO:0000313" key="4">
    <source>
        <dbReference type="Proteomes" id="UP000515511"/>
    </source>
</evidence>
<dbReference type="SUPFAM" id="SSF56601">
    <property type="entry name" value="beta-lactamase/transpeptidase-like"/>
    <property type="match status" value="1"/>
</dbReference>
<dbReference type="InterPro" id="IPR050789">
    <property type="entry name" value="Diverse_Enzym_Activities"/>
</dbReference>
<evidence type="ECO:0000259" key="2">
    <source>
        <dbReference type="Pfam" id="PF00144"/>
    </source>
</evidence>
<name>A0A7G6YBF6_9MICO</name>
<dbReference type="InterPro" id="IPR001466">
    <property type="entry name" value="Beta-lactam-related"/>
</dbReference>
<dbReference type="RefSeq" id="WP_185275287.1">
    <property type="nucleotide sequence ID" value="NZ_CP043641.1"/>
</dbReference>
<protein>
    <submittedName>
        <fullName evidence="3">Beta-lactamase family protein</fullName>
    </submittedName>
</protein>
<dbReference type="Gene3D" id="3.40.710.10">
    <property type="entry name" value="DD-peptidase/beta-lactamase superfamily"/>
    <property type="match status" value="1"/>
</dbReference>
<dbReference type="PANTHER" id="PTHR43283">
    <property type="entry name" value="BETA-LACTAMASE-RELATED"/>
    <property type="match status" value="1"/>
</dbReference>